<keyword evidence="2" id="KW-1185">Reference proteome</keyword>
<organism evidence="1 2">
    <name type="scientific">Acidisarcina polymorpha</name>
    <dbReference type="NCBI Taxonomy" id="2211140"/>
    <lineage>
        <taxon>Bacteria</taxon>
        <taxon>Pseudomonadati</taxon>
        <taxon>Acidobacteriota</taxon>
        <taxon>Terriglobia</taxon>
        <taxon>Terriglobales</taxon>
        <taxon>Acidobacteriaceae</taxon>
        <taxon>Acidisarcina</taxon>
    </lineage>
</organism>
<dbReference type="AlphaFoldDB" id="A0A2Z5FTS0"/>
<dbReference type="RefSeq" id="WP_114205635.1">
    <property type="nucleotide sequence ID" value="NZ_CP030840.1"/>
</dbReference>
<sequence>MSIRITCIKKSNGHHEDPHHAISDLGWINEQTNEAKRSTRLEMYDWIKNHDGVASVLDARGNKARVGVREHANGTKYVQTYADRVWTDNLLALPECR</sequence>
<gene>
    <name evidence="1" type="ORF">ACPOL_0519</name>
</gene>
<evidence type="ECO:0000313" key="2">
    <source>
        <dbReference type="Proteomes" id="UP000253606"/>
    </source>
</evidence>
<dbReference type="Proteomes" id="UP000253606">
    <property type="component" value="Chromosome"/>
</dbReference>
<dbReference type="OrthoDB" id="826539at2"/>
<evidence type="ECO:0008006" key="3">
    <source>
        <dbReference type="Google" id="ProtNLM"/>
    </source>
</evidence>
<dbReference type="EMBL" id="CP030840">
    <property type="protein sequence ID" value="AXC09894.1"/>
    <property type="molecule type" value="Genomic_DNA"/>
</dbReference>
<dbReference type="Pfam" id="PF13031">
    <property type="entry name" value="DUF3892"/>
    <property type="match status" value="1"/>
</dbReference>
<proteinExistence type="predicted"/>
<dbReference type="InterPro" id="IPR024997">
    <property type="entry name" value="DUF3892"/>
</dbReference>
<accession>A0A2Z5FTS0</accession>
<dbReference type="KEGG" id="abas:ACPOL_0519"/>
<name>A0A2Z5FTS0_9BACT</name>
<evidence type="ECO:0000313" key="1">
    <source>
        <dbReference type="EMBL" id="AXC09894.1"/>
    </source>
</evidence>
<reference evidence="1 2" key="1">
    <citation type="journal article" date="2018" name="Front. Microbiol.">
        <title>Hydrolytic Capabilities as a Key to Environmental Success: Chitinolytic and Cellulolytic Acidobacteria From Acidic Sub-arctic Soils and Boreal Peatlands.</title>
        <authorList>
            <person name="Belova S.E."/>
            <person name="Ravin N.V."/>
            <person name="Pankratov T.A."/>
            <person name="Rakitin A.L."/>
            <person name="Ivanova A.A."/>
            <person name="Beletsky A.V."/>
            <person name="Mardanov A.V."/>
            <person name="Sinninghe Damste J.S."/>
            <person name="Dedysh S.N."/>
        </authorList>
    </citation>
    <scope>NUCLEOTIDE SEQUENCE [LARGE SCALE GENOMIC DNA]</scope>
    <source>
        <strain evidence="1 2">SBC82</strain>
    </source>
</reference>
<protein>
    <recommendedName>
        <fullName evidence="3">DUF3892 domain-containing protein</fullName>
    </recommendedName>
</protein>